<dbReference type="InterPro" id="IPR011047">
    <property type="entry name" value="Quinoprotein_ADH-like_sf"/>
</dbReference>
<dbReference type="AlphaFoldDB" id="A0A7E4UWS9"/>
<keyword evidence="2" id="KW-1185">Reference proteome</keyword>
<evidence type="ECO:0000313" key="3">
    <source>
        <dbReference type="WBParaSite" id="Pan_g13773.t1"/>
    </source>
</evidence>
<accession>A0A7E4UWS9</accession>
<reference evidence="3" key="2">
    <citation type="submission" date="2020-10" db="UniProtKB">
        <authorList>
            <consortium name="WormBaseParasite"/>
        </authorList>
    </citation>
    <scope>IDENTIFICATION</scope>
</reference>
<evidence type="ECO:0000256" key="1">
    <source>
        <dbReference type="SAM" id="MobiDB-lite"/>
    </source>
</evidence>
<feature type="region of interest" description="Disordered" evidence="1">
    <location>
        <begin position="545"/>
        <end position="569"/>
    </location>
</feature>
<reference evidence="2" key="1">
    <citation type="journal article" date="2013" name="Genetics">
        <title>The draft genome and transcriptome of Panagrellus redivivus are shaped by the harsh demands of a free-living lifestyle.</title>
        <authorList>
            <person name="Srinivasan J."/>
            <person name="Dillman A.R."/>
            <person name="Macchietto M.G."/>
            <person name="Heikkinen L."/>
            <person name="Lakso M."/>
            <person name="Fracchia K.M."/>
            <person name="Antoshechkin I."/>
            <person name="Mortazavi A."/>
            <person name="Wong G."/>
            <person name="Sternberg P.W."/>
        </authorList>
    </citation>
    <scope>NUCLEOTIDE SEQUENCE [LARGE SCALE GENOMIC DNA]</scope>
    <source>
        <strain evidence="2">MT8872</strain>
    </source>
</reference>
<proteinExistence type="predicted"/>
<protein>
    <submittedName>
        <fullName evidence="3">Sema domain-containing protein</fullName>
    </submittedName>
</protein>
<dbReference type="WBParaSite" id="Pan_g13773.t1">
    <property type="protein sequence ID" value="Pan_g13773.t1"/>
    <property type="gene ID" value="Pan_g13773"/>
</dbReference>
<dbReference type="SUPFAM" id="SSF50998">
    <property type="entry name" value="Quinoprotein alcohol dehydrogenase-like"/>
    <property type="match status" value="1"/>
</dbReference>
<evidence type="ECO:0000313" key="2">
    <source>
        <dbReference type="Proteomes" id="UP000492821"/>
    </source>
</evidence>
<dbReference type="Proteomes" id="UP000492821">
    <property type="component" value="Unassembled WGS sequence"/>
</dbReference>
<feature type="compositionally biased region" description="Basic residues" evidence="1">
    <location>
        <begin position="549"/>
        <end position="559"/>
    </location>
</feature>
<organism evidence="2 3">
    <name type="scientific">Panagrellus redivivus</name>
    <name type="common">Microworm</name>
    <dbReference type="NCBI Taxonomy" id="6233"/>
    <lineage>
        <taxon>Eukaryota</taxon>
        <taxon>Metazoa</taxon>
        <taxon>Ecdysozoa</taxon>
        <taxon>Nematoda</taxon>
        <taxon>Chromadorea</taxon>
        <taxon>Rhabditida</taxon>
        <taxon>Tylenchina</taxon>
        <taxon>Panagrolaimomorpha</taxon>
        <taxon>Panagrolaimoidea</taxon>
        <taxon>Panagrolaimidae</taxon>
        <taxon>Panagrellus</taxon>
    </lineage>
</organism>
<sequence length="607" mass="67851">MVNRLTHIFQLLIVVTATIAIDIGNVLLKFKNDSIRGIDLYRSDIVGVALDKEVYVGQLQDDTIVEITRIPLGKIVFANQHLLLEFKLINESCALACTSRGCSVCSESNDYTSYCYNIDFETMWSSVSATMVNNDILLRTINSKGDASIYLFYDIWWSSLRSGRSTDAPIMNETKTVAAFSTPTHSYFVGSAKRLDLPLFPFKRQYTRHNTDIRITRVCNGDQTRNLASRIDLVLSCEGINYKQTGKTVTNRASAALYLPDTSQLLVAFQHGLHVLGISVKACRTQKKTKATCLRQNMAYVDNPEECFLFSWDNPMQQPYCSAFNEAMGDDQFDNCDLHTTMTAHRAYGSLENFKPYDGKLLFKEKHTEPIVAVREIPNEGALYALRNDNNLIKLLIGDGQTSDVLTSIPAKSGKHLLQMVPNSNKVLFVPTHSNNTINVIESSCEGIYKTCDTIAWNDPLNCLYCANEDGSGTVVSDKIACPNNDIYQNVCPPTIDEATKSDNGKYFITGINFDMFLKTPEVTVCDSPCNLTSAIAPTMYVPSGLSRQQRRRPPKLRRQQPPTTVADLGSRTSVKWRISEMVITSICRLLHGFSLNQLRTGGNKNE</sequence>
<name>A0A7E4UWS9_PANRE</name>